<reference evidence="1 2" key="1">
    <citation type="submission" date="2019-10" db="EMBL/GenBank/DDBJ databases">
        <title>Genomic and transcriptomic insights into the perfect genentic adaptation of a filamentous nitrogen-fixing cyanobacterium to rice fields.</title>
        <authorList>
            <person name="Chen Z."/>
        </authorList>
    </citation>
    <scope>NUCLEOTIDE SEQUENCE [LARGE SCALE GENOMIC DNA]</scope>
    <source>
        <strain evidence="1">CCNUC1</strain>
    </source>
</reference>
<sequence>MESQKKQQLIDDIKSELSESLDNCDPNSSDSKSAVKKQKIQAFAIAFTSENSAPSICGEDEDGNPVCQE</sequence>
<gene>
    <name evidence="1" type="ORF">GXM_00458</name>
</gene>
<name>A0A5P8VRE5_9NOSO</name>
<dbReference type="AlphaFoldDB" id="A0A5P8VRE5"/>
<protein>
    <submittedName>
        <fullName evidence="1">Uncharacterized protein</fullName>
    </submittedName>
</protein>
<dbReference type="EMBL" id="CP045226">
    <property type="protein sequence ID" value="QFS42985.1"/>
    <property type="molecule type" value="Genomic_DNA"/>
</dbReference>
<organism evidence="1 2">
    <name type="scientific">Nostoc sphaeroides CCNUC1</name>
    <dbReference type="NCBI Taxonomy" id="2653204"/>
    <lineage>
        <taxon>Bacteria</taxon>
        <taxon>Bacillati</taxon>
        <taxon>Cyanobacteriota</taxon>
        <taxon>Cyanophyceae</taxon>
        <taxon>Nostocales</taxon>
        <taxon>Nostocaceae</taxon>
        <taxon>Nostoc</taxon>
    </lineage>
</organism>
<dbReference type="RefSeq" id="WP_152588068.1">
    <property type="nucleotide sequence ID" value="NZ_CP045226.1"/>
</dbReference>
<accession>A0A5P8VRE5</accession>
<keyword evidence="2" id="KW-1185">Reference proteome</keyword>
<dbReference type="KEGG" id="nsh:GXM_00458"/>
<proteinExistence type="predicted"/>
<evidence type="ECO:0000313" key="2">
    <source>
        <dbReference type="Proteomes" id="UP000326678"/>
    </source>
</evidence>
<dbReference type="Proteomes" id="UP000326678">
    <property type="component" value="Chromosome Gxm1"/>
</dbReference>
<evidence type="ECO:0000313" key="1">
    <source>
        <dbReference type="EMBL" id="QFS42985.1"/>
    </source>
</evidence>